<evidence type="ECO:0000256" key="2">
    <source>
        <dbReference type="ARBA" id="ARBA00022525"/>
    </source>
</evidence>
<keyword evidence="2" id="KW-0964">Secreted</keyword>
<dbReference type="GO" id="GO:0005576">
    <property type="term" value="C:extracellular region"/>
    <property type="evidence" value="ECO:0007669"/>
    <property type="project" value="UniProtKB-SubCell"/>
</dbReference>
<evidence type="ECO:0000256" key="4">
    <source>
        <dbReference type="SAM" id="SignalP"/>
    </source>
</evidence>
<dbReference type="GO" id="GO:0006952">
    <property type="term" value="P:defense response"/>
    <property type="evidence" value="ECO:0007669"/>
    <property type="project" value="InterPro"/>
</dbReference>
<reference evidence="6" key="1">
    <citation type="submission" date="2021-12" db="EMBL/GenBank/DDBJ databases">
        <authorList>
            <person name="King R."/>
        </authorList>
    </citation>
    <scope>NUCLEOTIDE SEQUENCE</scope>
</reference>
<organism evidence="6 7">
    <name type="scientific">Diatraea saccharalis</name>
    <name type="common">sugarcane borer</name>
    <dbReference type="NCBI Taxonomy" id="40085"/>
    <lineage>
        <taxon>Eukaryota</taxon>
        <taxon>Metazoa</taxon>
        <taxon>Ecdysozoa</taxon>
        <taxon>Arthropoda</taxon>
        <taxon>Hexapoda</taxon>
        <taxon>Insecta</taxon>
        <taxon>Pterygota</taxon>
        <taxon>Neoptera</taxon>
        <taxon>Endopterygota</taxon>
        <taxon>Lepidoptera</taxon>
        <taxon>Glossata</taxon>
        <taxon>Ditrysia</taxon>
        <taxon>Pyraloidea</taxon>
        <taxon>Crambidae</taxon>
        <taxon>Crambinae</taxon>
        <taxon>Diatraea</taxon>
    </lineage>
</organism>
<keyword evidence="3" id="KW-1015">Disulfide bond</keyword>
<evidence type="ECO:0000313" key="6">
    <source>
        <dbReference type="EMBL" id="CAG9791800.1"/>
    </source>
</evidence>
<dbReference type="GO" id="GO:0051707">
    <property type="term" value="P:response to other organism"/>
    <property type="evidence" value="ECO:0007669"/>
    <property type="project" value="UniProtKB-ARBA"/>
</dbReference>
<evidence type="ECO:0000256" key="1">
    <source>
        <dbReference type="ARBA" id="ARBA00004613"/>
    </source>
</evidence>
<proteinExistence type="predicted"/>
<dbReference type="InterPro" id="IPR003614">
    <property type="entry name" value="Knottins"/>
</dbReference>
<feature type="domain" description="Knottins-like" evidence="5">
    <location>
        <begin position="300"/>
        <end position="339"/>
    </location>
</feature>
<keyword evidence="4" id="KW-0732">Signal</keyword>
<reference evidence="6" key="2">
    <citation type="submission" date="2022-10" db="EMBL/GenBank/DDBJ databases">
        <authorList>
            <consortium name="ENA_rothamsted_submissions"/>
            <consortium name="culmorum"/>
            <person name="King R."/>
        </authorList>
    </citation>
    <scope>NUCLEOTIDE SEQUENCE</scope>
</reference>
<dbReference type="InterPro" id="IPR036574">
    <property type="entry name" value="Scorpion_toxin-like_sf"/>
</dbReference>
<sequence length="354" mass="38544">MLSKAVIIFACLYTVTATPLTVNAHEDDTNEKDNTYNDITLDTYARSCVNSQCHNLCRRLGYARGVCISSTVCRCTGRLVMDATVDDITLEKDNPSDNGALDAQTLDTSARSCVNSQCHNLCRRLGYARGVCISSTVCRCTGRLVMDATVDDITLEKDNPSDNGALDAQTLDTYARSCVNSQCHNLCRRLGYARGVCISSTVCRCTGRLVMDATFDDITLERDNPSNNGALDAQTLDTSARSCVNSQCHNLCRRLGYARGVCISSTVCRCTGRLVMDATVDDITLEKDNPSDNGALDAQTLDTYARSCVNSQCHNLCRRLGYARGVCVSSTVCRCTGRLMLDATVNDSVPEYYA</sequence>
<feature type="domain" description="Knottins-like" evidence="5">
    <location>
        <begin position="100"/>
        <end position="144"/>
    </location>
</feature>
<dbReference type="SMART" id="SM00505">
    <property type="entry name" value="Knot1"/>
    <property type="match status" value="5"/>
</dbReference>
<feature type="domain" description="Knottins-like" evidence="5">
    <location>
        <begin position="40"/>
        <end position="79"/>
    </location>
</feature>
<dbReference type="EMBL" id="OU893335">
    <property type="protein sequence ID" value="CAG9791800.1"/>
    <property type="molecule type" value="Genomic_DNA"/>
</dbReference>
<accession>A0A9N9WEN3</accession>
<evidence type="ECO:0000259" key="5">
    <source>
        <dbReference type="SMART" id="SM00505"/>
    </source>
</evidence>
<dbReference type="OrthoDB" id="7205626at2759"/>
<feature type="chain" id="PRO_5040236104" description="Knottins-like domain-containing protein" evidence="4">
    <location>
        <begin position="18"/>
        <end position="354"/>
    </location>
</feature>
<evidence type="ECO:0000256" key="3">
    <source>
        <dbReference type="ARBA" id="ARBA00023157"/>
    </source>
</evidence>
<feature type="domain" description="Knottins-like" evidence="5">
    <location>
        <begin position="230"/>
        <end position="274"/>
    </location>
</feature>
<feature type="signal peptide" evidence="4">
    <location>
        <begin position="1"/>
        <end position="17"/>
    </location>
</feature>
<gene>
    <name evidence="6" type="ORF">DIATSA_LOCUS9390</name>
</gene>
<name>A0A9N9WEN3_9NEOP</name>
<keyword evidence="7" id="KW-1185">Reference proteome</keyword>
<comment type="subcellular location">
    <subcellularLocation>
        <location evidence="1">Secreted</location>
    </subcellularLocation>
</comment>
<dbReference type="Proteomes" id="UP001153714">
    <property type="component" value="Chromosome 4"/>
</dbReference>
<dbReference type="AlphaFoldDB" id="A0A9N9WEN3"/>
<dbReference type="Gene3D" id="3.30.30.10">
    <property type="entry name" value="Knottin, scorpion toxin-like"/>
    <property type="match status" value="5"/>
</dbReference>
<evidence type="ECO:0000313" key="7">
    <source>
        <dbReference type="Proteomes" id="UP001153714"/>
    </source>
</evidence>
<protein>
    <recommendedName>
        <fullName evidence="5">Knottins-like domain-containing protein</fullName>
    </recommendedName>
</protein>
<feature type="domain" description="Knottins-like" evidence="5">
    <location>
        <begin position="170"/>
        <end position="209"/>
    </location>
</feature>